<dbReference type="Gramene" id="TraesCAD_scaffold_001169_01G000800.1">
    <property type="protein sequence ID" value="TraesCAD_scaffold_001169_01G000800.1"/>
    <property type="gene ID" value="TraesCAD_scaffold_001169_01G000800"/>
</dbReference>
<feature type="region of interest" description="Disordered" evidence="1">
    <location>
        <begin position="289"/>
        <end position="320"/>
    </location>
</feature>
<organism evidence="2">
    <name type="scientific">Triticum aestivum</name>
    <name type="common">Wheat</name>
    <dbReference type="NCBI Taxonomy" id="4565"/>
    <lineage>
        <taxon>Eukaryota</taxon>
        <taxon>Viridiplantae</taxon>
        <taxon>Streptophyta</taxon>
        <taxon>Embryophyta</taxon>
        <taxon>Tracheophyta</taxon>
        <taxon>Spermatophyta</taxon>
        <taxon>Magnoliopsida</taxon>
        <taxon>Liliopsida</taxon>
        <taxon>Poales</taxon>
        <taxon>Poaceae</taxon>
        <taxon>BOP clade</taxon>
        <taxon>Pooideae</taxon>
        <taxon>Triticodae</taxon>
        <taxon>Triticeae</taxon>
        <taxon>Triticinae</taxon>
        <taxon>Triticum</taxon>
    </lineage>
</organism>
<dbReference type="EnsemblPlants" id="TraesCS2B02G168100.1">
    <property type="protein sequence ID" value="TraesCS2B02G168100.1.cds1"/>
    <property type="gene ID" value="TraesCS2B02G168100"/>
</dbReference>
<dbReference type="Gramene" id="TraesSTA2B03G00881380.1">
    <property type="protein sequence ID" value="TraesSTA2B03G00881380.1.CDS1"/>
    <property type="gene ID" value="TraesSTA2B03G00881380"/>
</dbReference>
<feature type="compositionally biased region" description="Basic residues" evidence="1">
    <location>
        <begin position="376"/>
        <end position="385"/>
    </location>
</feature>
<dbReference type="Gramene" id="TraesWEE_scaffold_013317_01G000800.1">
    <property type="protein sequence ID" value="TraesWEE_scaffold_013317_01G000800.1"/>
    <property type="gene ID" value="TraesWEE_scaffold_013317_01G000800"/>
</dbReference>
<dbReference type="Gramene" id="TraesCS2B03G0409500.1">
    <property type="protein sequence ID" value="TraesCS2B03G0409500.1.CDS1"/>
    <property type="gene ID" value="TraesCS2B03G0409500"/>
</dbReference>
<evidence type="ECO:0000256" key="1">
    <source>
        <dbReference type="SAM" id="MobiDB-lite"/>
    </source>
</evidence>
<name>A0A3B6C1Q7_WHEAT</name>
<accession>A0A3B6C1Q7</accession>
<feature type="region of interest" description="Disordered" evidence="1">
    <location>
        <begin position="364"/>
        <end position="386"/>
    </location>
</feature>
<feature type="compositionally biased region" description="Basic and acidic residues" evidence="1">
    <location>
        <begin position="364"/>
        <end position="375"/>
    </location>
</feature>
<dbReference type="Gramene" id="TraesLDM2B03G00883730.1">
    <property type="protein sequence ID" value="TraesLDM2B03G00883730.1.CDS1"/>
    <property type="gene ID" value="TraesLDM2B03G00883730"/>
</dbReference>
<gene>
    <name evidence="2" type="primary">LOC123040874</name>
</gene>
<protein>
    <submittedName>
        <fullName evidence="2">Uncharacterized protein</fullName>
    </submittedName>
</protein>
<reference evidence="2" key="1">
    <citation type="submission" date="2018-08" db="EMBL/GenBank/DDBJ databases">
        <authorList>
            <person name="Rossello M."/>
        </authorList>
    </citation>
    <scope>NUCLEOTIDE SEQUENCE [LARGE SCALE GENOMIC DNA]</scope>
    <source>
        <strain evidence="2">cv. Chinese Spring</strain>
    </source>
</reference>
<proteinExistence type="predicted"/>
<keyword evidence="3" id="KW-1185">Reference proteome</keyword>
<dbReference type="OMA" id="WRCTSTH"/>
<dbReference type="Gramene" id="TraesCS2B02G168100.1">
    <property type="protein sequence ID" value="TraesCS2B02G168100.1.cds1"/>
    <property type="gene ID" value="TraesCS2B02G168100"/>
</dbReference>
<evidence type="ECO:0000313" key="3">
    <source>
        <dbReference type="Proteomes" id="UP000019116"/>
    </source>
</evidence>
<reference evidence="2" key="2">
    <citation type="submission" date="2018-10" db="UniProtKB">
        <authorList>
            <consortium name="EnsemblPlants"/>
        </authorList>
    </citation>
    <scope>IDENTIFICATION</scope>
</reference>
<dbReference type="Gramene" id="TraesRN2B0100417000.1">
    <property type="protein sequence ID" value="TraesRN2B0100417000.1"/>
    <property type="gene ID" value="TraesRN2B0100417000"/>
</dbReference>
<dbReference type="AlphaFoldDB" id="A0A3B6C1Q7"/>
<evidence type="ECO:0000313" key="2">
    <source>
        <dbReference type="EnsemblPlants" id="TraesCS2B02G168100.1.cds1"/>
    </source>
</evidence>
<sequence>MCNQLNGLKRYTRISKFRHVEGTTSSFQSIFEWPFSVDFVPARRFSRRRRRPVALHERPHALDSPGGVGEVREEVERVDAVRELHHLHGLPLPPQHVGVPPLPVLQRVEPADQHHRRRERLGQLGVLVGHVRRRVVAAGALRQERPPPEVRPPDGHDRHHAVQPQLRLRPLLAAEVRLHGQEAGEAHGVWGGRGRSPAVGRVVDYVAAGALPGEEAAGEVHADALVQPRDAVGVDEAERVHGVVVGGRVGVLGREAVLDGDHDGADAPAEAAAEAVEVALARGEHREAAAVEVDDDRERGLGRDGGGEGEDARQEAARRVDVEVDGADAGGVRARARAHAEDAVGDGVEAAVDGAVAAVYGVDEGRERGDLQPHRERQRRRRGARHLSAPASRFLHRFLGWRLLHLDTSLRLYAHELWTPSHGRSPSQTAPKWAVWRCTSTHAHQPYDYEEMTPNSAVDDVHVRSTSSALSLVIS</sequence>
<dbReference type="Proteomes" id="UP000019116">
    <property type="component" value="Chromosome 2B"/>
</dbReference>
<feature type="compositionally biased region" description="Basic and acidic residues" evidence="1">
    <location>
        <begin position="296"/>
        <end position="320"/>
    </location>
</feature>
<dbReference type="Gramene" id="TraesMAC2B03G00880080.1">
    <property type="protein sequence ID" value="TraesMAC2B03G00880080.1.CDS1"/>
    <property type="gene ID" value="TraesMAC2B03G00880080"/>
</dbReference>
<dbReference type="Gramene" id="TraesROB_scaffold_001347_01G000800.1">
    <property type="protein sequence ID" value="TraesROB_scaffold_001347_01G000800.1"/>
    <property type="gene ID" value="TraesROB_scaffold_001347_01G000800"/>
</dbReference>